<name>Q2RVL9_RHORT</name>
<keyword evidence="8" id="KW-1185">Reference proteome</keyword>
<dbReference type="GO" id="GO:0008932">
    <property type="term" value="F:lytic endotransglycosylase activity"/>
    <property type="evidence" value="ECO:0007669"/>
    <property type="project" value="UniProtKB-UniRule"/>
</dbReference>
<dbReference type="InterPro" id="IPR036908">
    <property type="entry name" value="RlpA-like_sf"/>
</dbReference>
<dbReference type="CDD" id="cd22268">
    <property type="entry name" value="DPBB_RlpA-like"/>
    <property type="match status" value="1"/>
</dbReference>
<dbReference type="GO" id="GO:0000270">
    <property type="term" value="P:peptidoglycan metabolic process"/>
    <property type="evidence" value="ECO:0007669"/>
    <property type="project" value="UniProtKB-UniRule"/>
</dbReference>
<dbReference type="EMBL" id="CP000230">
    <property type="protein sequence ID" value="ABC21826.1"/>
    <property type="molecule type" value="Genomic_DNA"/>
</dbReference>
<feature type="domain" description="RlpA-like protein double-psi beta-barrel" evidence="6">
    <location>
        <begin position="93"/>
        <end position="178"/>
    </location>
</feature>
<dbReference type="NCBIfam" id="TIGR00413">
    <property type="entry name" value="rlpA"/>
    <property type="match status" value="1"/>
</dbReference>
<dbReference type="HAMAP" id="MF_02071">
    <property type="entry name" value="RlpA"/>
    <property type="match status" value="1"/>
</dbReference>
<dbReference type="PATRIC" id="fig|269796.9.peg.1080"/>
<evidence type="ECO:0000313" key="7">
    <source>
        <dbReference type="EMBL" id="ABC21826.1"/>
    </source>
</evidence>
<dbReference type="PhylomeDB" id="Q2RVL9"/>
<dbReference type="InterPro" id="IPR012997">
    <property type="entry name" value="RplA"/>
</dbReference>
<evidence type="ECO:0000259" key="6">
    <source>
        <dbReference type="Pfam" id="PF03330"/>
    </source>
</evidence>
<evidence type="ECO:0000256" key="2">
    <source>
        <dbReference type="ARBA" id="ARBA00023316"/>
    </source>
</evidence>
<organism evidence="7 8">
    <name type="scientific">Rhodospirillum rubrum (strain ATCC 11170 / ATH 1.1.1 / DSM 467 / LMG 4362 / NCIMB 8255 / S1)</name>
    <dbReference type="NCBI Taxonomy" id="269796"/>
    <lineage>
        <taxon>Bacteria</taxon>
        <taxon>Pseudomonadati</taxon>
        <taxon>Pseudomonadota</taxon>
        <taxon>Alphaproteobacteria</taxon>
        <taxon>Rhodospirillales</taxon>
        <taxon>Rhodospirillaceae</taxon>
        <taxon>Rhodospirillum</taxon>
    </lineage>
</organism>
<keyword evidence="2 3" id="KW-0961">Cell wall biogenesis/degradation</keyword>
<dbReference type="PANTHER" id="PTHR34183:SF1">
    <property type="entry name" value="ENDOLYTIC PEPTIDOGLYCAN TRANSGLYCOSYLASE RLPA"/>
    <property type="match status" value="1"/>
</dbReference>
<dbReference type="GO" id="GO:0071555">
    <property type="term" value="P:cell wall organization"/>
    <property type="evidence" value="ECO:0007669"/>
    <property type="project" value="UniProtKB-KW"/>
</dbReference>
<dbReference type="Proteomes" id="UP000001929">
    <property type="component" value="Chromosome"/>
</dbReference>
<dbReference type="HOGENOM" id="CLU_042923_7_1_5"/>
<comment type="similarity">
    <text evidence="3 4">Belongs to the RlpA family.</text>
</comment>
<dbReference type="SUPFAM" id="SSF50685">
    <property type="entry name" value="Barwin-like endoglucanases"/>
    <property type="match status" value="1"/>
</dbReference>
<evidence type="ECO:0000256" key="4">
    <source>
        <dbReference type="RuleBase" id="RU003495"/>
    </source>
</evidence>
<dbReference type="AlphaFoldDB" id="Q2RVL9"/>
<evidence type="ECO:0000256" key="3">
    <source>
        <dbReference type="HAMAP-Rule" id="MF_02071"/>
    </source>
</evidence>
<protein>
    <recommendedName>
        <fullName evidence="3">Endolytic peptidoglycan transglycosylase RlpA</fullName>
        <ecNumber evidence="3">4.2.2.-</ecNumber>
    </recommendedName>
</protein>
<dbReference type="Gene3D" id="2.40.40.10">
    <property type="entry name" value="RlpA-like domain"/>
    <property type="match status" value="1"/>
</dbReference>
<dbReference type="STRING" id="269796.Rru_A1025"/>
<dbReference type="PANTHER" id="PTHR34183">
    <property type="entry name" value="ENDOLYTIC PEPTIDOGLYCAN TRANSGLYCOSYLASE RLPA"/>
    <property type="match status" value="1"/>
</dbReference>
<gene>
    <name evidence="3" type="primary">rlpA</name>
    <name evidence="7" type="ordered locus">Rru_A1025</name>
</gene>
<accession>Q2RVL9</accession>
<dbReference type="InterPro" id="IPR009009">
    <property type="entry name" value="RlpA-like_DPBB"/>
</dbReference>
<dbReference type="InterPro" id="IPR034718">
    <property type="entry name" value="RlpA"/>
</dbReference>
<feature type="region of interest" description="Disordered" evidence="5">
    <location>
        <begin position="1"/>
        <end position="20"/>
    </location>
</feature>
<keyword evidence="7" id="KW-0449">Lipoprotein</keyword>
<proteinExistence type="inferred from homology"/>
<evidence type="ECO:0000256" key="1">
    <source>
        <dbReference type="ARBA" id="ARBA00023239"/>
    </source>
</evidence>
<reference evidence="7 8" key="1">
    <citation type="journal article" date="2011" name="Stand. Genomic Sci.">
        <title>Complete genome sequence of Rhodospirillum rubrum type strain (S1).</title>
        <authorList>
            <person name="Munk A.C."/>
            <person name="Copeland A."/>
            <person name="Lucas S."/>
            <person name="Lapidus A."/>
            <person name="Del Rio T.G."/>
            <person name="Barry K."/>
            <person name="Detter J.C."/>
            <person name="Hammon N."/>
            <person name="Israni S."/>
            <person name="Pitluck S."/>
            <person name="Brettin T."/>
            <person name="Bruce D."/>
            <person name="Han C."/>
            <person name="Tapia R."/>
            <person name="Gilna P."/>
            <person name="Schmutz J."/>
            <person name="Larimer F."/>
            <person name="Land M."/>
            <person name="Kyrpides N.C."/>
            <person name="Mavromatis K."/>
            <person name="Richardson P."/>
            <person name="Rohde M."/>
            <person name="Goker M."/>
            <person name="Klenk H.P."/>
            <person name="Zhang Y."/>
            <person name="Roberts G.P."/>
            <person name="Reslewic S."/>
            <person name="Schwartz D.C."/>
        </authorList>
    </citation>
    <scope>NUCLEOTIDE SEQUENCE [LARGE SCALE GENOMIC DNA]</scope>
    <source>
        <strain evidence="8">ATCC 11170 / ATH 1.1.1 / DSM 467 / LMG 4362 / NCIMB 8255 / S1</strain>
    </source>
</reference>
<dbReference type="EC" id="4.2.2.-" evidence="3"/>
<comment type="function">
    <text evidence="3">Lytic transglycosylase with a strong preference for naked glycan strands that lack stem peptides.</text>
</comment>
<evidence type="ECO:0000256" key="5">
    <source>
        <dbReference type="SAM" id="MobiDB-lite"/>
    </source>
</evidence>
<dbReference type="KEGG" id="rru:Rru_A1025"/>
<dbReference type="eggNOG" id="COG0797">
    <property type="taxonomic scope" value="Bacteria"/>
</dbReference>
<sequence>MGHRHPPAAAGPTGREQTTQTGAMRFHATAAIAPRSMTKIPAARSRRLPWPAFLAITLTALTAACAQTAPVVAPAPAPMVEVIPAKPAVDRIYVSWYGRSHQGKRTASGEIFDANGMTAAHPKLPFGSKVKMRNPESGQSVVVRVNDRGPFVSTRGMDVSEAAAKALGIWAKGIALVEVESPLLGRPITPGRFTVDSLASSR</sequence>
<dbReference type="EnsemblBacteria" id="ABC21826">
    <property type="protein sequence ID" value="ABC21826"/>
    <property type="gene ID" value="Rru_A1025"/>
</dbReference>
<keyword evidence="1 3" id="KW-0456">Lyase</keyword>
<dbReference type="Pfam" id="PF03330">
    <property type="entry name" value="DPBB_1"/>
    <property type="match status" value="1"/>
</dbReference>
<evidence type="ECO:0000313" key="8">
    <source>
        <dbReference type="Proteomes" id="UP000001929"/>
    </source>
</evidence>